<organism evidence="2 3">
    <name type="scientific">Tritrichomonas foetus</name>
    <dbReference type="NCBI Taxonomy" id="1144522"/>
    <lineage>
        <taxon>Eukaryota</taxon>
        <taxon>Metamonada</taxon>
        <taxon>Parabasalia</taxon>
        <taxon>Tritrichomonadida</taxon>
        <taxon>Tritrichomonadidae</taxon>
        <taxon>Tritrichomonas</taxon>
    </lineage>
</organism>
<protein>
    <submittedName>
        <fullName evidence="2">Uncharacterized protein</fullName>
    </submittedName>
</protein>
<accession>A0A1J4L0B1</accession>
<dbReference type="GeneID" id="94832321"/>
<feature type="coiled-coil region" evidence="1">
    <location>
        <begin position="415"/>
        <end position="508"/>
    </location>
</feature>
<feature type="coiled-coil region" evidence="1">
    <location>
        <begin position="271"/>
        <end position="379"/>
    </location>
</feature>
<evidence type="ECO:0000313" key="2">
    <source>
        <dbReference type="EMBL" id="OHT15372.1"/>
    </source>
</evidence>
<feature type="coiled-coil region" evidence="1">
    <location>
        <begin position="677"/>
        <end position="767"/>
    </location>
</feature>
<feature type="coiled-coil region" evidence="1">
    <location>
        <begin position="57"/>
        <end position="113"/>
    </location>
</feature>
<feature type="coiled-coil region" evidence="1">
    <location>
        <begin position="166"/>
        <end position="235"/>
    </location>
</feature>
<dbReference type="AlphaFoldDB" id="A0A1J4L0B1"/>
<sequence>MSSQADQIATLESRLQELAMELDTMKSSRNYYKDQCESLLISLANSVQNHVPAYRTQKEVEEMIESIEAQQKAKRQKLKTKCNEQINDFRKTIDSLQIKITEQEKTIQEQEDVRVGLIEKLMFYKKSLNEASTLQQETELKLSQLRSSESMLIDNSVSEQMIEEMKASHSNEVNQYRLQIKKLRKKVKYLANSLDITQAANDESNADIAGLSQELKKLKETEQQLRADLAKEKQTTTDAASLLKIAMVEADQMQNEAQVYAKRIQELLFTIDEQENTMAELHKSLMNTMAEAQSNKEQLQLQNKDILDFHMKIEEITQQHEAENDKYEDEKAKAVNKISRLEDTISKLKQRIVDSENDKNELQAALNQKMLEINQENRLRKAAELAKETALTNLKNTYALMNANESARHETNIEIEKVTNDLESKTHEYDELIRKYDDLQNRLDISQMQLSTEKEKNARLSNELKRTTSELEDVKATTILKVDVAEQNEQHRMEKAKLLVELKEIQQQYNIHIADNETKEITLKHQEEILKKNVLEMKNVQRQNRILRKKLQQAGFANSSLIENSEDNSSMNGQCQNCDKLQKQVKLLQIKVQRLSDDLTSNEMIMTNSRNVIRNFVSKIAEVVVSSEITPRFMELRAKLDSNSLTFQQEVIEFDSFLTEFIDDLIYHRDGPSSDEAKLLKSTISHMKNKLNALKVQNQLQNEEISNLKHDMQKVSDKKEETEMKMSTLNESLGAFRKTLDITKKKLTQTQKSKNKLKNELSNVKSERFPVSNEVSQIEDYGQDLSDISLVSSHSSKTSYQKQKVAKVTTLSDSLALLDLLCQ</sequence>
<dbReference type="OrthoDB" id="10684346at2759"/>
<dbReference type="VEuPathDB" id="TrichDB:TRFO_14124"/>
<keyword evidence="1" id="KW-0175">Coiled coil</keyword>
<keyword evidence="3" id="KW-1185">Reference proteome</keyword>
<reference evidence="2" key="1">
    <citation type="submission" date="2016-10" db="EMBL/GenBank/DDBJ databases">
        <authorList>
            <person name="Benchimol M."/>
            <person name="Almeida L.G."/>
            <person name="Vasconcelos A.T."/>
            <person name="Perreira-Neves A."/>
            <person name="Rosa I.A."/>
            <person name="Tasca T."/>
            <person name="Bogo M.R."/>
            <person name="de Souza W."/>
        </authorList>
    </citation>
    <scope>NUCLEOTIDE SEQUENCE [LARGE SCALE GENOMIC DNA]</scope>
    <source>
        <strain evidence="2">K</strain>
    </source>
</reference>
<name>A0A1J4L0B1_9EUKA</name>
<feature type="coiled-coil region" evidence="1">
    <location>
        <begin position="1"/>
        <end position="28"/>
    </location>
</feature>
<proteinExistence type="predicted"/>
<dbReference type="RefSeq" id="XP_068368508.1">
    <property type="nucleotide sequence ID" value="XM_068497617.1"/>
</dbReference>
<gene>
    <name evidence="2" type="ORF">TRFO_14124</name>
</gene>
<evidence type="ECO:0000256" key="1">
    <source>
        <dbReference type="SAM" id="Coils"/>
    </source>
</evidence>
<comment type="caution">
    <text evidence="2">The sequence shown here is derived from an EMBL/GenBank/DDBJ whole genome shotgun (WGS) entry which is preliminary data.</text>
</comment>
<evidence type="ECO:0000313" key="3">
    <source>
        <dbReference type="Proteomes" id="UP000179807"/>
    </source>
</evidence>
<dbReference type="Proteomes" id="UP000179807">
    <property type="component" value="Unassembled WGS sequence"/>
</dbReference>
<dbReference type="EMBL" id="MLAK01000229">
    <property type="protein sequence ID" value="OHT15372.1"/>
    <property type="molecule type" value="Genomic_DNA"/>
</dbReference>